<evidence type="ECO:0000313" key="7">
    <source>
        <dbReference type="Proteomes" id="UP000829401"/>
    </source>
</evidence>
<feature type="domain" description="Squalene cyclase C-terminal" evidence="4">
    <location>
        <begin position="286"/>
        <end position="597"/>
    </location>
</feature>
<dbReference type="InterPro" id="IPR032697">
    <property type="entry name" value="SQ_cyclase_N"/>
</dbReference>
<organism evidence="6 7">
    <name type="scientific">Alicyclobacillus acidoterrestris (strain ATCC 49025 / DSM 3922 / CIP 106132 / NCIMB 13137 / GD3B)</name>
    <dbReference type="NCBI Taxonomy" id="1356854"/>
    <lineage>
        <taxon>Bacteria</taxon>
        <taxon>Bacillati</taxon>
        <taxon>Bacillota</taxon>
        <taxon>Bacilli</taxon>
        <taxon>Bacillales</taxon>
        <taxon>Alicyclobacillaceae</taxon>
        <taxon>Alicyclobacillus</taxon>
    </lineage>
</organism>
<dbReference type="AlphaFoldDB" id="T0CIK5"/>
<dbReference type="GO" id="GO:0005811">
    <property type="term" value="C:lipid droplet"/>
    <property type="evidence" value="ECO:0007669"/>
    <property type="project" value="InterPro"/>
</dbReference>
<feature type="domain" description="Squalene cyclase N-terminal" evidence="5">
    <location>
        <begin position="215"/>
        <end position="276"/>
    </location>
</feature>
<feature type="domain" description="Squalene cyclase N-terminal" evidence="5">
    <location>
        <begin position="16"/>
        <end position="200"/>
    </location>
</feature>
<comment type="pathway">
    <text evidence="1">Secondary metabolite biosynthesis; hopanoid biosynthesis.</text>
</comment>
<evidence type="ECO:0000259" key="5">
    <source>
        <dbReference type="Pfam" id="PF13249"/>
    </source>
</evidence>
<evidence type="ECO:0000313" key="6">
    <source>
        <dbReference type="EMBL" id="UNO48628.1"/>
    </source>
</evidence>
<dbReference type="KEGG" id="aaco:K1I37_18515"/>
<dbReference type="Proteomes" id="UP000829401">
    <property type="component" value="Chromosome"/>
</dbReference>
<dbReference type="Pfam" id="PF13249">
    <property type="entry name" value="SQHop_cyclase_N"/>
    <property type="match status" value="2"/>
</dbReference>
<dbReference type="InterPro" id="IPR032696">
    <property type="entry name" value="SQ_cyclase_C"/>
</dbReference>
<evidence type="ECO:0000256" key="2">
    <source>
        <dbReference type="ARBA" id="ARBA00009755"/>
    </source>
</evidence>
<dbReference type="SMR" id="T0CIK5"/>
<dbReference type="EMBL" id="CP080467">
    <property type="protein sequence ID" value="UNO48628.1"/>
    <property type="molecule type" value="Genomic_DNA"/>
</dbReference>
<dbReference type="PANTHER" id="PTHR11764:SF20">
    <property type="entry name" value="LANOSTEROL SYNTHASE"/>
    <property type="match status" value="1"/>
</dbReference>
<evidence type="ECO:0000256" key="1">
    <source>
        <dbReference type="ARBA" id="ARBA00004999"/>
    </source>
</evidence>
<dbReference type="eggNOG" id="COG1657">
    <property type="taxonomic scope" value="Bacteria"/>
</dbReference>
<dbReference type="RefSeq" id="WP_021295235.1">
    <property type="nucleotide sequence ID" value="NZ_AURB01000052.1"/>
</dbReference>
<comment type="similarity">
    <text evidence="2">Belongs to the terpene cyclase/mutase family.</text>
</comment>
<dbReference type="Gene3D" id="1.50.10.20">
    <property type="match status" value="2"/>
</dbReference>
<gene>
    <name evidence="6" type="ORF">K1I37_18515</name>
</gene>
<protein>
    <submittedName>
        <fullName evidence="6">Squalene--hopene cyclase</fullName>
    </submittedName>
</protein>
<dbReference type="OrthoDB" id="9758578at2"/>
<dbReference type="SUPFAM" id="SSF48239">
    <property type="entry name" value="Terpenoid cyclases/Protein prenyltransferases"/>
    <property type="match status" value="2"/>
</dbReference>
<dbReference type="STRING" id="1356854.N007_20175"/>
<dbReference type="GO" id="GO:0016104">
    <property type="term" value="P:triterpenoid biosynthetic process"/>
    <property type="evidence" value="ECO:0007669"/>
    <property type="project" value="InterPro"/>
</dbReference>
<sequence length="604" mass="66915">MRQVERDIERIRRQIAAGAAQILSHQRADGAFSYGCELSPFTDAVMMIFLHLMGEADDLLVSELSETVAQAQKPDGRFVAYPDQTDNVSLTTLCYFALRLSRYSLSSGREDKTRQYILQHGGIRHTSNLTKIILACAGQLSWRELPPPFIDVVLWGTRAPVNLYDFASFTRLHMVPFMLLSHLEYQVPVPEECGVADLVVPSFGVPYVRLPFDHPKAVAAARQFILDRLEENGTLASYHLATVLSVLALKAVGDPDDADVIASAVAGLKEMVSRHDDRVYQQQFTSTVWDTALSMRALAATRLPACSEALARGAEYLLERQHVDVGDWAVRAPKAKPGGWGFSDMNTKYPDVDDTVAALKALHPYQPQCRVAWRRGVKWLLAMQNEDGGWSPFDHNANKAWLEHIPINDMGRAMTDASTADITGRVLETIGSTGIRAQPAVTQAVQWLITNQRENGAWFGRWGVTFIYGTWAAVRGLRAVGMPRDTTTLQKARAWLESVQNADGGFGESCASDQRDEYCPLGWSTVSQTAWGLMALMSASPGLTDPIRRAVAYLLQCGAKPGGFVESYPTGAAVAGQAYIRYHSYPQVWPLLALCMYVDRFRQH</sequence>
<accession>T0CIK5</accession>
<dbReference type="GO" id="GO:0016866">
    <property type="term" value="F:intramolecular transferase activity"/>
    <property type="evidence" value="ECO:0007669"/>
    <property type="project" value="InterPro"/>
</dbReference>
<dbReference type="InterPro" id="IPR008930">
    <property type="entry name" value="Terpenoid_cyclase/PrenylTrfase"/>
</dbReference>
<dbReference type="PANTHER" id="PTHR11764">
    <property type="entry name" value="TERPENE CYCLASE/MUTASE FAMILY MEMBER"/>
    <property type="match status" value="1"/>
</dbReference>
<accession>A0A9E6ZH12</accession>
<keyword evidence="7" id="KW-1185">Reference proteome</keyword>
<dbReference type="SFLD" id="SFLDG01016">
    <property type="entry name" value="Prenyltransferase_Like_2"/>
    <property type="match status" value="1"/>
</dbReference>
<evidence type="ECO:0000259" key="4">
    <source>
        <dbReference type="Pfam" id="PF13243"/>
    </source>
</evidence>
<proteinExistence type="inferred from homology"/>
<name>T0CIK5_ALIAG</name>
<reference evidence="7" key="1">
    <citation type="journal article" date="2022" name="G3 (Bethesda)">
        <title>Unveiling the complete genome sequence of Alicyclobacillus acidoterrestris DSM 3922T, a taint-producing strain.</title>
        <authorList>
            <person name="Leonardo I.C."/>
            <person name="Barreto Crespo M.T."/>
            <person name="Gaspar F.B."/>
        </authorList>
    </citation>
    <scope>NUCLEOTIDE SEQUENCE [LARGE SCALE GENOMIC DNA]</scope>
    <source>
        <strain evidence="7">DSM 3922</strain>
    </source>
</reference>
<dbReference type="Pfam" id="PF13243">
    <property type="entry name" value="SQHop_cyclase_C"/>
    <property type="match status" value="1"/>
</dbReference>
<keyword evidence="3" id="KW-0677">Repeat</keyword>
<evidence type="ECO:0000256" key="3">
    <source>
        <dbReference type="ARBA" id="ARBA00022737"/>
    </source>
</evidence>
<dbReference type="InterPro" id="IPR018333">
    <property type="entry name" value="Squalene_cyclase"/>
</dbReference>